<evidence type="ECO:0000313" key="1">
    <source>
        <dbReference type="EMBL" id="MBX57394.1"/>
    </source>
</evidence>
<proteinExistence type="predicted"/>
<reference evidence="1" key="1">
    <citation type="submission" date="2018-02" db="EMBL/GenBank/DDBJ databases">
        <title>Rhizophora mucronata_Transcriptome.</title>
        <authorList>
            <person name="Meera S.P."/>
            <person name="Sreeshan A."/>
            <person name="Augustine A."/>
        </authorList>
    </citation>
    <scope>NUCLEOTIDE SEQUENCE</scope>
    <source>
        <tissue evidence="1">Leaf</tissue>
    </source>
</reference>
<dbReference type="EMBL" id="GGEC01076910">
    <property type="protein sequence ID" value="MBX57394.1"/>
    <property type="molecule type" value="Transcribed_RNA"/>
</dbReference>
<protein>
    <submittedName>
        <fullName evidence="1">Uncharacterized protein</fullName>
    </submittedName>
</protein>
<organism evidence="1">
    <name type="scientific">Rhizophora mucronata</name>
    <name type="common">Asiatic mangrove</name>
    <dbReference type="NCBI Taxonomy" id="61149"/>
    <lineage>
        <taxon>Eukaryota</taxon>
        <taxon>Viridiplantae</taxon>
        <taxon>Streptophyta</taxon>
        <taxon>Embryophyta</taxon>
        <taxon>Tracheophyta</taxon>
        <taxon>Spermatophyta</taxon>
        <taxon>Magnoliopsida</taxon>
        <taxon>eudicotyledons</taxon>
        <taxon>Gunneridae</taxon>
        <taxon>Pentapetalae</taxon>
        <taxon>rosids</taxon>
        <taxon>fabids</taxon>
        <taxon>Malpighiales</taxon>
        <taxon>Rhizophoraceae</taxon>
        <taxon>Rhizophora</taxon>
    </lineage>
</organism>
<sequence>MAGPARKRGRKRRA</sequence>
<name>A0A2P2PRM6_RHIMU</name>
<accession>A0A2P2PRM6</accession>